<reference evidence="7" key="1">
    <citation type="submission" date="2022-06" db="EMBL/GenBank/DDBJ databases">
        <authorList>
            <consortium name="SYNGENTA / RWTH Aachen University"/>
        </authorList>
    </citation>
    <scope>NUCLEOTIDE SEQUENCE</scope>
</reference>
<dbReference type="InterPro" id="IPR005016">
    <property type="entry name" value="TDE1/TMS"/>
</dbReference>
<evidence type="ECO:0000313" key="7">
    <source>
        <dbReference type="EMBL" id="CAH7681785.1"/>
    </source>
</evidence>
<evidence type="ECO:0000313" key="8">
    <source>
        <dbReference type="Proteomes" id="UP001153365"/>
    </source>
</evidence>
<keyword evidence="8" id="KW-1185">Reference proteome</keyword>
<dbReference type="Proteomes" id="UP001153365">
    <property type="component" value="Unassembled WGS sequence"/>
</dbReference>
<comment type="subcellular location">
    <subcellularLocation>
        <location evidence="1">Membrane</location>
        <topology evidence="1">Multi-pass membrane protein</topology>
    </subcellularLocation>
</comment>
<keyword evidence="3" id="KW-0812">Transmembrane</keyword>
<organism evidence="7 8">
    <name type="scientific">Phakopsora pachyrhizi</name>
    <name type="common">Asian soybean rust disease fungus</name>
    <dbReference type="NCBI Taxonomy" id="170000"/>
    <lineage>
        <taxon>Eukaryota</taxon>
        <taxon>Fungi</taxon>
        <taxon>Dikarya</taxon>
        <taxon>Basidiomycota</taxon>
        <taxon>Pucciniomycotina</taxon>
        <taxon>Pucciniomycetes</taxon>
        <taxon>Pucciniales</taxon>
        <taxon>Phakopsoraceae</taxon>
        <taxon>Phakopsora</taxon>
    </lineage>
</organism>
<feature type="region of interest" description="Disordered" evidence="6">
    <location>
        <begin position="1"/>
        <end position="32"/>
    </location>
</feature>
<name>A0AAV0B792_PHAPC</name>
<protein>
    <submittedName>
        <fullName evidence="7">Uncharacterized protein</fullName>
    </submittedName>
</protein>
<evidence type="ECO:0000256" key="3">
    <source>
        <dbReference type="ARBA" id="ARBA00022692"/>
    </source>
</evidence>
<evidence type="ECO:0000256" key="4">
    <source>
        <dbReference type="ARBA" id="ARBA00022989"/>
    </source>
</evidence>
<dbReference type="GO" id="GO:0016020">
    <property type="term" value="C:membrane"/>
    <property type="evidence" value="ECO:0007669"/>
    <property type="project" value="UniProtKB-SubCell"/>
</dbReference>
<accession>A0AAV0B792</accession>
<keyword evidence="4" id="KW-1133">Transmembrane helix</keyword>
<sequence>MEDTGYVALEESDPEQAPGARRAPISRKPSRKDPLRIQAICAAVQEGSLPASALENELRQDSSVDDDDENEGRKGSKDDETIKVQYHYTLFHMTFLLATIIAASTAPGKGSLDPCKIPNSSPYSAGESFGKHLRFGVVDLLEPILNYLPAPTSSALFSLITSTSLAKTICKQKSTSELELVRRSIPRISSQLSIGQSQSSNSIEYTDPSASTLRGSIQLKPSNHPPKLALEDAQRTEKNIHALMALFWSPEELENINERKKSIPGIANMSLINDHGFSIHSLSVKGDNNFEVCYKVTWMRRGRTQW</sequence>
<dbReference type="Pfam" id="PF03348">
    <property type="entry name" value="Serinc"/>
    <property type="match status" value="1"/>
</dbReference>
<feature type="region of interest" description="Disordered" evidence="6">
    <location>
        <begin position="51"/>
        <end position="78"/>
    </location>
</feature>
<evidence type="ECO:0000256" key="6">
    <source>
        <dbReference type="SAM" id="MobiDB-lite"/>
    </source>
</evidence>
<comment type="caution">
    <text evidence="7">The sequence shown here is derived from an EMBL/GenBank/DDBJ whole genome shotgun (WGS) entry which is preliminary data.</text>
</comment>
<keyword evidence="5" id="KW-0472">Membrane</keyword>
<evidence type="ECO:0000256" key="5">
    <source>
        <dbReference type="ARBA" id="ARBA00023136"/>
    </source>
</evidence>
<dbReference type="AlphaFoldDB" id="A0AAV0B792"/>
<comment type="similarity">
    <text evidence="2">Belongs to the TDE1 family.</text>
</comment>
<proteinExistence type="inferred from homology"/>
<evidence type="ECO:0000256" key="2">
    <source>
        <dbReference type="ARBA" id="ARBA00006665"/>
    </source>
</evidence>
<dbReference type="EMBL" id="CALTRL010003707">
    <property type="protein sequence ID" value="CAH7681785.1"/>
    <property type="molecule type" value="Genomic_DNA"/>
</dbReference>
<evidence type="ECO:0000256" key="1">
    <source>
        <dbReference type="ARBA" id="ARBA00004141"/>
    </source>
</evidence>
<gene>
    <name evidence="7" type="ORF">PPACK8108_LOCUS14435</name>
</gene>